<dbReference type="InterPro" id="IPR029032">
    <property type="entry name" value="AhpD-like"/>
</dbReference>
<keyword evidence="3" id="KW-1185">Reference proteome</keyword>
<evidence type="ECO:0000259" key="1">
    <source>
        <dbReference type="Pfam" id="PF02627"/>
    </source>
</evidence>
<dbReference type="PANTHER" id="PTHR34846:SF11">
    <property type="entry name" value="4-CARBOXYMUCONOLACTONE DECARBOXYLASE FAMILY PROTEIN (AFU_ORTHOLOGUE AFUA_6G11590)"/>
    <property type="match status" value="1"/>
</dbReference>
<dbReference type="RefSeq" id="WP_316701473.1">
    <property type="nucleotide sequence ID" value="NZ_CP136336.1"/>
</dbReference>
<organism evidence="2 3">
    <name type="scientific">Piscinibacter gummiphilus</name>
    <dbReference type="NCBI Taxonomy" id="946333"/>
    <lineage>
        <taxon>Bacteria</taxon>
        <taxon>Pseudomonadati</taxon>
        <taxon>Pseudomonadota</taxon>
        <taxon>Betaproteobacteria</taxon>
        <taxon>Burkholderiales</taxon>
        <taxon>Sphaerotilaceae</taxon>
        <taxon>Piscinibacter</taxon>
    </lineage>
</organism>
<sequence>MPRLPYITDEEAGPPELVEAIRKRRGGRLAELDRLLLYSTPFATGWGLMMGRVRTELSLSPLLREIGMLGVAVLNGAEYEFHHHSQPFLDAGGTPSQLEALRKLPAVDALLFNATERAALQLTVEMTRDVKVADATFAAARAALGNDTHLVELIAVISSYNMVSRFLVALDLTPE</sequence>
<reference evidence="2 3" key="1">
    <citation type="submission" date="2023-10" db="EMBL/GenBank/DDBJ databases">
        <title>Bacteria for the degradation of biodegradable plastic PBAT(Polybutylene adipate terephthalate).</title>
        <authorList>
            <person name="Weon H.-Y."/>
            <person name="Yeon J."/>
        </authorList>
    </citation>
    <scope>NUCLEOTIDE SEQUENCE [LARGE SCALE GENOMIC DNA]</scope>
    <source>
        <strain evidence="2 3">SBD 7-3</strain>
    </source>
</reference>
<protein>
    <submittedName>
        <fullName evidence="2">Carboxymuconolactone decarboxylase family protein</fullName>
    </submittedName>
</protein>
<dbReference type="PANTHER" id="PTHR34846">
    <property type="entry name" value="4-CARBOXYMUCONOLACTONE DECARBOXYLASE FAMILY PROTEIN (AFU_ORTHOLOGUE AFUA_6G11590)"/>
    <property type="match status" value="1"/>
</dbReference>
<evidence type="ECO:0000313" key="3">
    <source>
        <dbReference type="Proteomes" id="UP001303946"/>
    </source>
</evidence>
<dbReference type="Pfam" id="PF02627">
    <property type="entry name" value="CMD"/>
    <property type="match status" value="1"/>
</dbReference>
<dbReference type="Proteomes" id="UP001303946">
    <property type="component" value="Chromosome"/>
</dbReference>
<gene>
    <name evidence="2" type="ORF">RXV79_01065</name>
</gene>
<proteinExistence type="predicted"/>
<name>A0ABZ0CUK5_9BURK</name>
<evidence type="ECO:0000313" key="2">
    <source>
        <dbReference type="EMBL" id="WOB08658.1"/>
    </source>
</evidence>
<accession>A0ABZ0CUK5</accession>
<dbReference type="InterPro" id="IPR003779">
    <property type="entry name" value="CMD-like"/>
</dbReference>
<dbReference type="SUPFAM" id="SSF69118">
    <property type="entry name" value="AhpD-like"/>
    <property type="match status" value="1"/>
</dbReference>
<dbReference type="EMBL" id="CP136336">
    <property type="protein sequence ID" value="WOB08658.1"/>
    <property type="molecule type" value="Genomic_DNA"/>
</dbReference>
<dbReference type="Gene3D" id="1.20.1290.10">
    <property type="entry name" value="AhpD-like"/>
    <property type="match status" value="1"/>
</dbReference>
<feature type="domain" description="Carboxymuconolactone decarboxylase-like" evidence="1">
    <location>
        <begin position="48"/>
        <end position="123"/>
    </location>
</feature>